<dbReference type="EMBL" id="OZ020099">
    <property type="protein sequence ID" value="CAK9271378.1"/>
    <property type="molecule type" value="Genomic_DNA"/>
</dbReference>
<protein>
    <submittedName>
        <fullName evidence="1">Uncharacterized protein</fullName>
    </submittedName>
</protein>
<evidence type="ECO:0000313" key="1">
    <source>
        <dbReference type="EMBL" id="CAK9271378.1"/>
    </source>
</evidence>
<accession>A0ABP0X0H0</accession>
<proteinExistence type="predicted"/>
<organism evidence="1 2">
    <name type="scientific">Sphagnum jensenii</name>
    <dbReference type="NCBI Taxonomy" id="128206"/>
    <lineage>
        <taxon>Eukaryota</taxon>
        <taxon>Viridiplantae</taxon>
        <taxon>Streptophyta</taxon>
        <taxon>Embryophyta</taxon>
        <taxon>Bryophyta</taxon>
        <taxon>Sphagnophytina</taxon>
        <taxon>Sphagnopsida</taxon>
        <taxon>Sphagnales</taxon>
        <taxon>Sphagnaceae</taxon>
        <taxon>Sphagnum</taxon>
    </lineage>
</organism>
<dbReference type="Proteomes" id="UP001497444">
    <property type="component" value="Chromosome 4"/>
</dbReference>
<name>A0ABP0X0H0_9BRYO</name>
<sequence length="74" mass="8882">MFCGFWKDQRKIGAVRELEADWKYYDAADDEGEVQCDIPVWRSHGKIKEPRANVMAISWKLDLQATTWRRRYMD</sequence>
<keyword evidence="2" id="KW-1185">Reference proteome</keyword>
<gene>
    <name evidence="1" type="ORF">CSSPJE1EN1_LOCUS16856</name>
</gene>
<evidence type="ECO:0000313" key="2">
    <source>
        <dbReference type="Proteomes" id="UP001497444"/>
    </source>
</evidence>
<reference evidence="1" key="1">
    <citation type="submission" date="2024-02" db="EMBL/GenBank/DDBJ databases">
        <authorList>
            <consortium name="ELIXIR-Norway"/>
            <consortium name="Elixir Norway"/>
        </authorList>
    </citation>
    <scope>NUCLEOTIDE SEQUENCE</scope>
</reference>